<evidence type="ECO:0000313" key="1">
    <source>
        <dbReference type="EMBL" id="PHM63609.1"/>
    </source>
</evidence>
<reference evidence="1 2" key="1">
    <citation type="journal article" date="2017" name="Nat. Microbiol.">
        <title>Natural product diversity associated with the nematode symbionts Photorhabdus and Xenorhabdus.</title>
        <authorList>
            <person name="Tobias N.J."/>
            <person name="Wolff H."/>
            <person name="Djahanschiri B."/>
            <person name="Grundmann F."/>
            <person name="Kronenwerth M."/>
            <person name="Shi Y.M."/>
            <person name="Simonyi S."/>
            <person name="Grun P."/>
            <person name="Shapiro-Ilan D."/>
            <person name="Pidot S.J."/>
            <person name="Stinear T.P."/>
            <person name="Ebersberger I."/>
            <person name="Bode H.B."/>
        </authorList>
    </citation>
    <scope>NUCLEOTIDE SEQUENCE [LARGE SCALE GENOMIC DNA]</scope>
    <source>
        <strain evidence="1 2">DSM 22670</strain>
    </source>
</reference>
<comment type="caution">
    <text evidence="1">The sequence shown here is derived from an EMBL/GenBank/DDBJ whole genome shotgun (WGS) entry which is preliminary data.</text>
</comment>
<accession>A0A2D0KJJ8</accession>
<dbReference type="EMBL" id="NJAK01000001">
    <property type="protein sequence ID" value="PHM63609.1"/>
    <property type="molecule type" value="Genomic_DNA"/>
</dbReference>
<name>A0A2D0KJJ8_9GAMM</name>
<gene>
    <name evidence="1" type="ORF">Xish_02874</name>
</gene>
<dbReference type="Proteomes" id="UP000222168">
    <property type="component" value="Unassembled WGS sequence"/>
</dbReference>
<dbReference type="OrthoDB" id="6444997at2"/>
<organism evidence="1 2">
    <name type="scientific">Xenorhabdus ishibashii</name>
    <dbReference type="NCBI Taxonomy" id="1034471"/>
    <lineage>
        <taxon>Bacteria</taxon>
        <taxon>Pseudomonadati</taxon>
        <taxon>Pseudomonadota</taxon>
        <taxon>Gammaproteobacteria</taxon>
        <taxon>Enterobacterales</taxon>
        <taxon>Morganellaceae</taxon>
        <taxon>Xenorhabdus</taxon>
    </lineage>
</organism>
<proteinExistence type="predicted"/>
<protein>
    <submittedName>
        <fullName evidence="1">Uncharacterized protein</fullName>
    </submittedName>
</protein>
<keyword evidence="2" id="KW-1185">Reference proteome</keyword>
<evidence type="ECO:0000313" key="2">
    <source>
        <dbReference type="Proteomes" id="UP000222168"/>
    </source>
</evidence>
<dbReference type="AlphaFoldDB" id="A0A2D0KJJ8"/>
<dbReference type="RefSeq" id="WP_099118388.1">
    <property type="nucleotide sequence ID" value="NZ_NJAK01000001.1"/>
</dbReference>
<sequence>MKFKITLIIFIAMIINNYAYSYAGNCNNNLNKKGYVTAVYLGVDDDQDARITFNFRPVDSKTTTTISLYNYITGTKDKTTFNSTASKNARAAYALLLTAYTTGTSVKIMRCYDNGVVGFGIIRS</sequence>